<dbReference type="EMBL" id="JAPZVQ010000010">
    <property type="protein sequence ID" value="MDA1386610.1"/>
    <property type="molecule type" value="Genomic_DNA"/>
</dbReference>
<evidence type="ECO:0000313" key="2">
    <source>
        <dbReference type="EMBL" id="MDR7340678.1"/>
    </source>
</evidence>
<dbReference type="RefSeq" id="WP_270123081.1">
    <property type="nucleotide sequence ID" value="NZ_BAAAOM010000001.1"/>
</dbReference>
<evidence type="ECO:0000313" key="1">
    <source>
        <dbReference type="EMBL" id="MDA1386610.1"/>
    </source>
</evidence>
<evidence type="ECO:0000313" key="4">
    <source>
        <dbReference type="Proteomes" id="UP001183604"/>
    </source>
</evidence>
<organism evidence="1 3">
    <name type="scientific">Glycomyces lechevalierae</name>
    <dbReference type="NCBI Taxonomy" id="256034"/>
    <lineage>
        <taxon>Bacteria</taxon>
        <taxon>Bacillati</taxon>
        <taxon>Actinomycetota</taxon>
        <taxon>Actinomycetes</taxon>
        <taxon>Glycomycetales</taxon>
        <taxon>Glycomycetaceae</taxon>
        <taxon>Glycomyces</taxon>
    </lineage>
</organism>
<reference evidence="2 4" key="2">
    <citation type="submission" date="2023-07" db="EMBL/GenBank/DDBJ databases">
        <title>Sequencing the genomes of 1000 actinobacteria strains.</title>
        <authorList>
            <person name="Klenk H.-P."/>
        </authorList>
    </citation>
    <scope>NUCLEOTIDE SEQUENCE [LARGE SCALE GENOMIC DNA]</scope>
    <source>
        <strain evidence="2 4">DSM 44724</strain>
    </source>
</reference>
<name>A0A9X3SVF4_9ACTN</name>
<dbReference type="InterPro" id="IPR032568">
    <property type="entry name" value="DUF4926"/>
</dbReference>
<keyword evidence="4" id="KW-1185">Reference proteome</keyword>
<accession>A0A9X3SVF4</accession>
<dbReference type="AlphaFoldDB" id="A0A9X3SVF4"/>
<reference evidence="1" key="1">
    <citation type="submission" date="2022-12" db="EMBL/GenBank/DDBJ databases">
        <title>Gycomyces niveus sp.nov., a novel actinomycete isolated from soil in Shouguang.</title>
        <authorList>
            <person name="Yang X."/>
        </authorList>
    </citation>
    <scope>NUCLEOTIDE SEQUENCE</scope>
    <source>
        <strain evidence="1">DSM 44724</strain>
    </source>
</reference>
<dbReference type="EMBL" id="JAVDYD010000001">
    <property type="protein sequence ID" value="MDR7340678.1"/>
    <property type="molecule type" value="Genomic_DNA"/>
</dbReference>
<dbReference type="Proteomes" id="UP001183604">
    <property type="component" value="Unassembled WGS sequence"/>
</dbReference>
<gene>
    <name evidence="2" type="ORF">J2S69_004397</name>
    <name evidence="1" type="ORF">O2L01_16545</name>
</gene>
<dbReference type="Pfam" id="PF16277">
    <property type="entry name" value="DUF4926"/>
    <property type="match status" value="1"/>
</dbReference>
<dbReference type="Proteomes" id="UP001145799">
    <property type="component" value="Unassembled WGS sequence"/>
</dbReference>
<protein>
    <submittedName>
        <fullName evidence="1">DUF4926 domain-containing protein</fullName>
    </submittedName>
</protein>
<sequence length="65" mass="7393">MKLYDVVELAVDLPEKGLREGMIGTIVDVYDDPRAFEVEFDDEDGVEIALLALKPEQLRSKRKTL</sequence>
<comment type="caution">
    <text evidence="1">The sequence shown here is derived from an EMBL/GenBank/DDBJ whole genome shotgun (WGS) entry which is preliminary data.</text>
</comment>
<evidence type="ECO:0000313" key="3">
    <source>
        <dbReference type="Proteomes" id="UP001145799"/>
    </source>
</evidence>
<proteinExistence type="predicted"/>